<gene>
    <name evidence="2" type="ORF">NCI01_21090</name>
</gene>
<evidence type="ECO:0000313" key="3">
    <source>
        <dbReference type="Proteomes" id="UP001204524"/>
    </source>
</evidence>
<keyword evidence="3" id="KW-1185">Reference proteome</keyword>
<sequence length="157" mass="16006">MTRRILLVTSLLLGPVLLSGCSDAASDAAPGAVAIGTNARTEQLDAFGFAIVVDGEGQGRVVGTLLNTERKPHAVTGAAIKSDGAPVRAAVLADVIRLPPRTPVDLLEAPLVSVPAGDLSVGSFVELTLDVTDGELVEMLVPVEARSGPYADVDVLG</sequence>
<evidence type="ECO:0000313" key="2">
    <source>
        <dbReference type="EMBL" id="MCP3424304.1"/>
    </source>
</evidence>
<comment type="caution">
    <text evidence="2">The sequence shown here is derived from an EMBL/GenBank/DDBJ whole genome shotgun (WGS) entry which is preliminary data.</text>
</comment>
<feature type="chain" id="PRO_5046191569" description="Copper chaperone PCu(A)C" evidence="1">
    <location>
        <begin position="25"/>
        <end position="157"/>
    </location>
</feature>
<dbReference type="EMBL" id="JANARS010000013">
    <property type="protein sequence ID" value="MCP3424304.1"/>
    <property type="molecule type" value="Genomic_DNA"/>
</dbReference>
<evidence type="ECO:0000256" key="1">
    <source>
        <dbReference type="SAM" id="SignalP"/>
    </source>
</evidence>
<reference evidence="2 3" key="1">
    <citation type="submission" date="2022-06" db="EMBL/GenBank/DDBJ databases">
        <authorList>
            <person name="So Y."/>
        </authorList>
    </citation>
    <scope>NUCLEOTIDE SEQUENCE [LARGE SCALE GENOMIC DNA]</scope>
    <source>
        <strain evidence="2 3">STR3</strain>
    </source>
</reference>
<accession>A0ABT1L3P1</accession>
<organism evidence="2 3">
    <name type="scientific">Nocardioides pinisoli</name>
    <dbReference type="NCBI Taxonomy" id="2950279"/>
    <lineage>
        <taxon>Bacteria</taxon>
        <taxon>Bacillati</taxon>
        <taxon>Actinomycetota</taxon>
        <taxon>Actinomycetes</taxon>
        <taxon>Propionibacteriales</taxon>
        <taxon>Nocardioidaceae</taxon>
        <taxon>Nocardioides</taxon>
    </lineage>
</organism>
<name>A0ABT1L3P1_9ACTN</name>
<evidence type="ECO:0008006" key="4">
    <source>
        <dbReference type="Google" id="ProtNLM"/>
    </source>
</evidence>
<feature type="signal peptide" evidence="1">
    <location>
        <begin position="1"/>
        <end position="24"/>
    </location>
</feature>
<dbReference type="Proteomes" id="UP001204524">
    <property type="component" value="Unassembled WGS sequence"/>
</dbReference>
<dbReference type="RefSeq" id="WP_254183460.1">
    <property type="nucleotide sequence ID" value="NZ_JANARS010000013.1"/>
</dbReference>
<dbReference type="PROSITE" id="PS51257">
    <property type="entry name" value="PROKAR_LIPOPROTEIN"/>
    <property type="match status" value="1"/>
</dbReference>
<proteinExistence type="predicted"/>
<keyword evidence="1" id="KW-0732">Signal</keyword>
<protein>
    <recommendedName>
        <fullName evidence="4">Copper chaperone PCu(A)C</fullName>
    </recommendedName>
</protein>